<comment type="caution">
    <text evidence="1">The sequence shown here is derived from an EMBL/GenBank/DDBJ whole genome shotgun (WGS) entry which is preliminary data.</text>
</comment>
<sequence>MKLTLRKQKQLYKRAAKAIEDYADRPDIVDIEFGLKLVDGLITDELCIRFNVRKKMSTKSLRSNLVLPNEIAGFKTDVVDFDNRLQILVLPPRTKIRPLIGGSQILSQIFLADPYAYGTLGAVMTLNGTYVGITNYHVLYGSIPAQMVQTDYAGKCRIFQHLHDTKSINSIGVASTVFDQALDFALIGIEEPVNLTQSLNGFPGVIKQIIPVDPIYGQTKVKKTGATSGITYGIVYGQSLRNPARFPIISDPNFQDKNLPLSLDGDSGSLWIVNDNDTNIKIVGLHCQGDGETNAVATSITSILNAVKKQTHEIYEN</sequence>
<gene>
    <name evidence="1" type="ORF">ACFS7Y_02790</name>
</gene>
<organism evidence="1 2">
    <name type="scientific">Sphingobacterium bambusae</name>
    <dbReference type="NCBI Taxonomy" id="662858"/>
    <lineage>
        <taxon>Bacteria</taxon>
        <taxon>Pseudomonadati</taxon>
        <taxon>Bacteroidota</taxon>
        <taxon>Sphingobacteriia</taxon>
        <taxon>Sphingobacteriales</taxon>
        <taxon>Sphingobacteriaceae</taxon>
        <taxon>Sphingobacterium</taxon>
    </lineage>
</organism>
<dbReference type="Proteomes" id="UP001597525">
    <property type="component" value="Unassembled WGS sequence"/>
</dbReference>
<dbReference type="EMBL" id="JBHUPB010000003">
    <property type="protein sequence ID" value="MFD2966292.1"/>
    <property type="molecule type" value="Genomic_DNA"/>
</dbReference>
<protein>
    <recommendedName>
        <fullName evidence="3">Serine protease</fullName>
    </recommendedName>
</protein>
<dbReference type="InterPro" id="IPR009003">
    <property type="entry name" value="Peptidase_S1_PA"/>
</dbReference>
<accession>A0ABW6BA53</accession>
<evidence type="ECO:0008006" key="3">
    <source>
        <dbReference type="Google" id="ProtNLM"/>
    </source>
</evidence>
<reference evidence="2" key="1">
    <citation type="journal article" date="2019" name="Int. J. Syst. Evol. Microbiol.">
        <title>The Global Catalogue of Microorganisms (GCM) 10K type strain sequencing project: providing services to taxonomists for standard genome sequencing and annotation.</title>
        <authorList>
            <consortium name="The Broad Institute Genomics Platform"/>
            <consortium name="The Broad Institute Genome Sequencing Center for Infectious Disease"/>
            <person name="Wu L."/>
            <person name="Ma J."/>
        </authorList>
    </citation>
    <scope>NUCLEOTIDE SEQUENCE [LARGE SCALE GENOMIC DNA]</scope>
    <source>
        <strain evidence="2">KCTC 22814</strain>
    </source>
</reference>
<evidence type="ECO:0000313" key="1">
    <source>
        <dbReference type="EMBL" id="MFD2966292.1"/>
    </source>
</evidence>
<name>A0ABW6BA53_9SPHI</name>
<proteinExistence type="predicted"/>
<dbReference type="SUPFAM" id="SSF50494">
    <property type="entry name" value="Trypsin-like serine proteases"/>
    <property type="match status" value="1"/>
</dbReference>
<dbReference type="RefSeq" id="WP_320184082.1">
    <property type="nucleotide sequence ID" value="NZ_CP138332.1"/>
</dbReference>
<evidence type="ECO:0000313" key="2">
    <source>
        <dbReference type="Proteomes" id="UP001597525"/>
    </source>
</evidence>
<keyword evidence="2" id="KW-1185">Reference proteome</keyword>